<feature type="compositionally biased region" description="Basic and acidic residues" evidence="6">
    <location>
        <begin position="231"/>
        <end position="243"/>
    </location>
</feature>
<accession>A0AAD7IWR0</accession>
<evidence type="ECO:0000259" key="7">
    <source>
        <dbReference type="Pfam" id="PF13877"/>
    </source>
</evidence>
<keyword evidence="9" id="KW-1185">Reference proteome</keyword>
<dbReference type="InterPro" id="IPR011990">
    <property type="entry name" value="TPR-like_helical_dom_sf"/>
</dbReference>
<keyword evidence="2 5" id="KW-0802">TPR repeat</keyword>
<keyword evidence="1" id="KW-0677">Repeat</keyword>
<dbReference type="PROSITE" id="PS50005">
    <property type="entry name" value="TPR"/>
    <property type="match status" value="1"/>
</dbReference>
<dbReference type="SUPFAM" id="SSF48452">
    <property type="entry name" value="TPR-like"/>
    <property type="match status" value="1"/>
</dbReference>
<dbReference type="Proteomes" id="UP001215598">
    <property type="component" value="Unassembled WGS sequence"/>
</dbReference>
<gene>
    <name evidence="8" type="ORF">B0H16DRAFT_1887875</name>
</gene>
<dbReference type="PANTHER" id="PTHR46423">
    <property type="entry name" value="RNA POLYMERASE II-ASSOCIATED PROTEIN 3"/>
    <property type="match status" value="1"/>
</dbReference>
<dbReference type="SMART" id="SM00028">
    <property type="entry name" value="TPR"/>
    <property type="match status" value="3"/>
</dbReference>
<feature type="compositionally biased region" description="Low complexity" evidence="6">
    <location>
        <begin position="201"/>
        <end position="219"/>
    </location>
</feature>
<sequence>MAQAAKEKEKGNAAFKAGDYPTAIGHYSAAIHADRTDATFPLNRAAAYLKLGKNEDAERDCSTVLTLSKGNVKALFRRAQARLAMGKLSEAQADLKEAAKLEPANQSVKQELGKVGEQIQQAAAASAKKFQAVPADVSPAPKRRRIPITIVEPDGRRTTPAAPAASTSTSTPKPALKSALKASPAEAPDLMKPVSSRPLNAPSSNGSAPAPAPATATTPKPTPQPVPKPSSFKDAKSARDSSKPSRVGGGIFRASGESTIFAPREGRATATKAEPAPPVKQDDPKTKLEPAAKQAAPPAKQDAPPPPKPSAPVPDPAVNPPTSAPVEKLARPTTQTKSPVTLFDFTRAWESNPDSTARFALLSKIPPSALPSLFQTSLEAALFAEVVDTLRAALDAGADKDTVVAYMCAFPAVSRFGTVARFLSRAEKTRVRAVWGALGVGSSAEGAEGGGGGLPPQLEEVWAAVYR</sequence>
<dbReference type="EMBL" id="JARKIB010000066">
    <property type="protein sequence ID" value="KAJ7750261.1"/>
    <property type="molecule type" value="Genomic_DNA"/>
</dbReference>
<evidence type="ECO:0000313" key="8">
    <source>
        <dbReference type="EMBL" id="KAJ7750261.1"/>
    </source>
</evidence>
<evidence type="ECO:0000313" key="9">
    <source>
        <dbReference type="Proteomes" id="UP001215598"/>
    </source>
</evidence>
<feature type="compositionally biased region" description="Low complexity" evidence="6">
    <location>
        <begin position="158"/>
        <end position="178"/>
    </location>
</feature>
<proteinExistence type="inferred from homology"/>
<feature type="compositionally biased region" description="Basic and acidic residues" evidence="6">
    <location>
        <begin position="280"/>
        <end position="290"/>
    </location>
</feature>
<evidence type="ECO:0000256" key="4">
    <source>
        <dbReference type="ARBA" id="ARBA00040133"/>
    </source>
</evidence>
<evidence type="ECO:0000256" key="6">
    <source>
        <dbReference type="SAM" id="MobiDB-lite"/>
    </source>
</evidence>
<reference evidence="8" key="1">
    <citation type="submission" date="2023-03" db="EMBL/GenBank/DDBJ databases">
        <title>Massive genome expansion in bonnet fungi (Mycena s.s.) driven by repeated elements and novel gene families across ecological guilds.</title>
        <authorList>
            <consortium name="Lawrence Berkeley National Laboratory"/>
            <person name="Harder C.B."/>
            <person name="Miyauchi S."/>
            <person name="Viragh M."/>
            <person name="Kuo A."/>
            <person name="Thoen E."/>
            <person name="Andreopoulos B."/>
            <person name="Lu D."/>
            <person name="Skrede I."/>
            <person name="Drula E."/>
            <person name="Henrissat B."/>
            <person name="Morin E."/>
            <person name="Kohler A."/>
            <person name="Barry K."/>
            <person name="LaButti K."/>
            <person name="Morin E."/>
            <person name="Salamov A."/>
            <person name="Lipzen A."/>
            <person name="Mereny Z."/>
            <person name="Hegedus B."/>
            <person name="Baldrian P."/>
            <person name="Stursova M."/>
            <person name="Weitz H."/>
            <person name="Taylor A."/>
            <person name="Grigoriev I.V."/>
            <person name="Nagy L.G."/>
            <person name="Martin F."/>
            <person name="Kauserud H."/>
        </authorList>
    </citation>
    <scope>NUCLEOTIDE SEQUENCE</scope>
    <source>
        <strain evidence="8">CBHHK182m</strain>
    </source>
</reference>
<feature type="repeat" description="TPR" evidence="5">
    <location>
        <begin position="72"/>
        <end position="105"/>
    </location>
</feature>
<dbReference type="Gene3D" id="1.25.40.10">
    <property type="entry name" value="Tetratricopeptide repeat domain"/>
    <property type="match status" value="1"/>
</dbReference>
<dbReference type="GO" id="GO:0101031">
    <property type="term" value="C:protein folding chaperone complex"/>
    <property type="evidence" value="ECO:0007669"/>
    <property type="project" value="TreeGrafter"/>
</dbReference>
<name>A0AAD7IWR0_9AGAR</name>
<feature type="region of interest" description="Disordered" evidence="6">
    <location>
        <begin position="133"/>
        <end position="335"/>
    </location>
</feature>
<feature type="compositionally biased region" description="Low complexity" evidence="6">
    <location>
        <begin position="291"/>
        <end position="302"/>
    </location>
</feature>
<dbReference type="InterPro" id="IPR025986">
    <property type="entry name" value="RPAP3-like_C"/>
</dbReference>
<dbReference type="AlphaFoldDB" id="A0AAD7IWR0"/>
<dbReference type="Pfam" id="PF13877">
    <property type="entry name" value="RPAP3_C"/>
    <property type="match status" value="1"/>
</dbReference>
<evidence type="ECO:0000256" key="5">
    <source>
        <dbReference type="PROSITE-ProRule" id="PRU00339"/>
    </source>
</evidence>
<feature type="domain" description="RNA-polymerase II-associated protein 3-like C-terminal" evidence="7">
    <location>
        <begin position="339"/>
        <end position="428"/>
    </location>
</feature>
<organism evidence="8 9">
    <name type="scientific">Mycena metata</name>
    <dbReference type="NCBI Taxonomy" id="1033252"/>
    <lineage>
        <taxon>Eukaryota</taxon>
        <taxon>Fungi</taxon>
        <taxon>Dikarya</taxon>
        <taxon>Basidiomycota</taxon>
        <taxon>Agaricomycotina</taxon>
        <taxon>Agaricomycetes</taxon>
        <taxon>Agaricomycetidae</taxon>
        <taxon>Agaricales</taxon>
        <taxon>Marasmiineae</taxon>
        <taxon>Mycenaceae</taxon>
        <taxon>Mycena</taxon>
    </lineage>
</organism>
<feature type="compositionally biased region" description="Pro residues" evidence="6">
    <location>
        <begin position="303"/>
        <end position="323"/>
    </location>
</feature>
<protein>
    <recommendedName>
        <fullName evidence="4">RNA polymerase II-associated protein 3</fullName>
    </recommendedName>
</protein>
<evidence type="ECO:0000256" key="2">
    <source>
        <dbReference type="ARBA" id="ARBA00022803"/>
    </source>
</evidence>
<comment type="caution">
    <text evidence="8">The sequence shown here is derived from an EMBL/GenBank/DDBJ whole genome shotgun (WGS) entry which is preliminary data.</text>
</comment>
<evidence type="ECO:0000256" key="3">
    <source>
        <dbReference type="ARBA" id="ARBA00038275"/>
    </source>
</evidence>
<dbReference type="InterPro" id="IPR019734">
    <property type="entry name" value="TPR_rpt"/>
</dbReference>
<dbReference type="PRINTS" id="PR01217">
    <property type="entry name" value="PRICHEXTENSN"/>
</dbReference>
<comment type="similarity">
    <text evidence="3">Belongs to the RPAP3 family.</text>
</comment>
<dbReference type="InterPro" id="IPR051966">
    <property type="entry name" value="RPAP3"/>
</dbReference>
<dbReference type="PANTHER" id="PTHR46423:SF1">
    <property type="entry name" value="RNA POLYMERASE II-ASSOCIATED PROTEIN 3"/>
    <property type="match status" value="1"/>
</dbReference>
<evidence type="ECO:0000256" key="1">
    <source>
        <dbReference type="ARBA" id="ARBA00022737"/>
    </source>
</evidence>